<dbReference type="InterPro" id="IPR004589">
    <property type="entry name" value="DNA_helicase_ATP-dep_RecQ"/>
</dbReference>
<dbReference type="AlphaFoldDB" id="A0A0U2YGR5"/>
<sequence>MNLEKLLYEFYGYTEFRPGQKQVIEQVLAGRDVLALLPTGMGKSLCYQLPGKVLPGAVVIVSPLLSLMQDQVAQLKKMGEKSVIAINSFMKPEDRERAWNTLGTYKFIFVAPEMLVQPYVLGKLKVLGISLLVADEAHCISQWGFDFRPDYLRIAEVLPQLGNPQTLALTATATDKVTDEIKRYLKLSDPFVYSHPMDRKNISYDIRKFENDHDKLDALMNLVSEYGGPGIIYAGTRRKSQELAGRLLTLGGRAAFYHGGMEQQDRIFVQQQFANKELEWVCATNAFGMGVHIPDIRHVIHFQLPSSIEGYVQEVGRAGRDSLPSLATLLYTAGDERLVESLIMDDLPEKHEIELIYEQGEKAKQLIEQGMIRETAYRIISYWRERLPLEGTLNQIEQLKKEKQRQAESVRGLVHASGCIRQYISTSFDQENPAIPTNCCSFHGIDHSLFKGSQSEQKATPQGSWKERLKVLLPI</sequence>
<feature type="domain" description="Helicase C-terminal" evidence="6">
    <location>
        <begin position="215"/>
        <end position="364"/>
    </location>
</feature>
<dbReference type="GO" id="GO:0005524">
    <property type="term" value="F:ATP binding"/>
    <property type="evidence" value="ECO:0007669"/>
    <property type="project" value="UniProtKB-KW"/>
</dbReference>
<dbReference type="InterPro" id="IPR001650">
    <property type="entry name" value="Helicase_C-like"/>
</dbReference>
<dbReference type="NCBIfam" id="TIGR00614">
    <property type="entry name" value="recQ_fam"/>
    <property type="match status" value="1"/>
</dbReference>
<dbReference type="STRING" id="200991.AUC31_00575"/>
<dbReference type="PANTHER" id="PTHR13710:SF84">
    <property type="entry name" value="ATP-DEPENDENT DNA HELICASE RECS-RELATED"/>
    <property type="match status" value="1"/>
</dbReference>
<dbReference type="SUPFAM" id="SSF52540">
    <property type="entry name" value="P-loop containing nucleoside triphosphate hydrolases"/>
    <property type="match status" value="1"/>
</dbReference>
<dbReference type="OrthoDB" id="9763310at2"/>
<name>A0A0U2YGR5_9BACL</name>
<dbReference type="SMART" id="SM00490">
    <property type="entry name" value="HELICc"/>
    <property type="match status" value="1"/>
</dbReference>
<dbReference type="GO" id="GO:0009378">
    <property type="term" value="F:four-way junction helicase activity"/>
    <property type="evidence" value="ECO:0007669"/>
    <property type="project" value="TreeGrafter"/>
</dbReference>
<organism evidence="7 8">
    <name type="scientific">Planococcus rifietoensis</name>
    <dbReference type="NCBI Taxonomy" id="200991"/>
    <lineage>
        <taxon>Bacteria</taxon>
        <taxon>Bacillati</taxon>
        <taxon>Bacillota</taxon>
        <taxon>Bacilli</taxon>
        <taxon>Bacillales</taxon>
        <taxon>Caryophanaceae</taxon>
        <taxon>Planococcus</taxon>
    </lineage>
</organism>
<keyword evidence="3 7" id="KW-0347">Helicase</keyword>
<dbReference type="GO" id="GO:0005737">
    <property type="term" value="C:cytoplasm"/>
    <property type="evidence" value="ECO:0007669"/>
    <property type="project" value="TreeGrafter"/>
</dbReference>
<dbReference type="Gene3D" id="3.40.50.300">
    <property type="entry name" value="P-loop containing nucleotide triphosphate hydrolases"/>
    <property type="match status" value="2"/>
</dbReference>
<keyword evidence="1" id="KW-0547">Nucleotide-binding</keyword>
<reference evidence="7" key="1">
    <citation type="submission" date="2016-01" db="EMBL/GenBank/DDBJ databases">
        <title>Complete genome of Planococcus rifietoensis type strain M8.</title>
        <authorList>
            <person name="See-Too W.S."/>
        </authorList>
    </citation>
    <scope>NUCLEOTIDE SEQUENCE [LARGE SCALE GENOMIC DNA]</scope>
    <source>
        <strain evidence="7">M8</strain>
    </source>
</reference>
<keyword evidence="2" id="KW-0378">Hydrolase</keyword>
<dbReference type="KEGG" id="prt:AUC31_00575"/>
<keyword evidence="8" id="KW-1185">Reference proteome</keyword>
<dbReference type="EMBL" id="CP013659">
    <property type="protein sequence ID" value="ALS73834.1"/>
    <property type="molecule type" value="Genomic_DNA"/>
</dbReference>
<accession>A0A0U2YGR5</accession>
<dbReference type="GO" id="GO:0030894">
    <property type="term" value="C:replisome"/>
    <property type="evidence" value="ECO:0007669"/>
    <property type="project" value="TreeGrafter"/>
</dbReference>
<feature type="domain" description="Helicase ATP-binding" evidence="5">
    <location>
        <begin position="24"/>
        <end position="191"/>
    </location>
</feature>
<dbReference type="PROSITE" id="PS51192">
    <property type="entry name" value="HELICASE_ATP_BIND_1"/>
    <property type="match status" value="1"/>
</dbReference>
<evidence type="ECO:0000259" key="6">
    <source>
        <dbReference type="PROSITE" id="PS51194"/>
    </source>
</evidence>
<evidence type="ECO:0000313" key="8">
    <source>
        <dbReference type="Proteomes" id="UP000067683"/>
    </source>
</evidence>
<evidence type="ECO:0000256" key="3">
    <source>
        <dbReference type="ARBA" id="ARBA00022806"/>
    </source>
</evidence>
<dbReference type="CDD" id="cd17920">
    <property type="entry name" value="DEXHc_RecQ"/>
    <property type="match status" value="1"/>
</dbReference>
<protein>
    <submittedName>
        <fullName evidence="7">ATP-dependent DNA helicase</fullName>
    </submittedName>
</protein>
<dbReference type="PANTHER" id="PTHR13710">
    <property type="entry name" value="DNA HELICASE RECQ FAMILY MEMBER"/>
    <property type="match status" value="1"/>
</dbReference>
<proteinExistence type="predicted"/>
<gene>
    <name evidence="7" type="ORF">AUC31_00575</name>
</gene>
<dbReference type="InterPro" id="IPR014001">
    <property type="entry name" value="Helicase_ATP-bd"/>
</dbReference>
<dbReference type="Proteomes" id="UP000067683">
    <property type="component" value="Chromosome"/>
</dbReference>
<dbReference type="InterPro" id="IPR027417">
    <property type="entry name" value="P-loop_NTPase"/>
</dbReference>
<evidence type="ECO:0000313" key="7">
    <source>
        <dbReference type="EMBL" id="ALS73834.1"/>
    </source>
</evidence>
<dbReference type="InterPro" id="IPR011545">
    <property type="entry name" value="DEAD/DEAH_box_helicase_dom"/>
</dbReference>
<dbReference type="SMART" id="SM00487">
    <property type="entry name" value="DEXDc"/>
    <property type="match status" value="1"/>
</dbReference>
<evidence type="ECO:0000256" key="1">
    <source>
        <dbReference type="ARBA" id="ARBA00022741"/>
    </source>
</evidence>
<dbReference type="RefSeq" id="WP_058380544.1">
    <property type="nucleotide sequence ID" value="NZ_CP013659.2"/>
</dbReference>
<dbReference type="PROSITE" id="PS51194">
    <property type="entry name" value="HELICASE_CTER"/>
    <property type="match status" value="1"/>
</dbReference>
<dbReference type="Pfam" id="PF00270">
    <property type="entry name" value="DEAD"/>
    <property type="match status" value="1"/>
</dbReference>
<dbReference type="GO" id="GO:0006281">
    <property type="term" value="P:DNA repair"/>
    <property type="evidence" value="ECO:0007669"/>
    <property type="project" value="TreeGrafter"/>
</dbReference>
<evidence type="ECO:0000259" key="5">
    <source>
        <dbReference type="PROSITE" id="PS51192"/>
    </source>
</evidence>
<dbReference type="Pfam" id="PF00271">
    <property type="entry name" value="Helicase_C"/>
    <property type="match status" value="1"/>
</dbReference>
<evidence type="ECO:0000256" key="2">
    <source>
        <dbReference type="ARBA" id="ARBA00022801"/>
    </source>
</evidence>
<dbReference type="GO" id="GO:0043590">
    <property type="term" value="C:bacterial nucleoid"/>
    <property type="evidence" value="ECO:0007669"/>
    <property type="project" value="TreeGrafter"/>
</dbReference>
<dbReference type="GO" id="GO:0003676">
    <property type="term" value="F:nucleic acid binding"/>
    <property type="evidence" value="ECO:0007669"/>
    <property type="project" value="InterPro"/>
</dbReference>
<evidence type="ECO:0000256" key="4">
    <source>
        <dbReference type="ARBA" id="ARBA00022840"/>
    </source>
</evidence>
<keyword evidence="4" id="KW-0067">ATP-binding</keyword>
<dbReference type="GO" id="GO:0016787">
    <property type="term" value="F:hydrolase activity"/>
    <property type="evidence" value="ECO:0007669"/>
    <property type="project" value="UniProtKB-KW"/>
</dbReference>
<dbReference type="GO" id="GO:0006310">
    <property type="term" value="P:DNA recombination"/>
    <property type="evidence" value="ECO:0007669"/>
    <property type="project" value="InterPro"/>
</dbReference>
<dbReference type="GO" id="GO:0043138">
    <property type="term" value="F:3'-5' DNA helicase activity"/>
    <property type="evidence" value="ECO:0007669"/>
    <property type="project" value="TreeGrafter"/>
</dbReference>